<keyword evidence="3 8" id="KW-0812">Transmembrane</keyword>
<evidence type="ECO:0000313" key="9">
    <source>
        <dbReference type="Ensembl" id="ENSCHIP00000012367.1"/>
    </source>
</evidence>
<feature type="transmembrane region" description="Helical" evidence="8">
    <location>
        <begin position="32"/>
        <end position="53"/>
    </location>
</feature>
<evidence type="ECO:0000256" key="6">
    <source>
        <dbReference type="ARBA" id="ARBA00023136"/>
    </source>
</evidence>
<keyword evidence="5 8" id="KW-1133">Transmembrane helix</keyword>
<evidence type="ECO:0000256" key="4">
    <source>
        <dbReference type="ARBA" id="ARBA00022847"/>
    </source>
</evidence>
<dbReference type="InterPro" id="IPR004710">
    <property type="entry name" value="Bilac:Na_transpt"/>
</dbReference>
<keyword evidence="4" id="KW-0769">Symport</keyword>
<keyword evidence="10" id="KW-1185">Reference proteome</keyword>
<reference evidence="9" key="2">
    <citation type="submission" date="2025-08" db="UniProtKB">
        <authorList>
            <consortium name="Ensembl"/>
        </authorList>
    </citation>
    <scope>IDENTIFICATION</scope>
</reference>
<evidence type="ECO:0000313" key="10">
    <source>
        <dbReference type="Proteomes" id="UP000291000"/>
    </source>
</evidence>
<feature type="transmembrane region" description="Helical" evidence="8">
    <location>
        <begin position="65"/>
        <end position="92"/>
    </location>
</feature>
<comment type="similarity">
    <text evidence="2">Belongs to the bile acid:sodium symporter (BASS) (TC 2.A.28) family.</text>
</comment>
<dbReference type="GO" id="GO:0016020">
    <property type="term" value="C:membrane"/>
    <property type="evidence" value="ECO:0007669"/>
    <property type="project" value="UniProtKB-SubCell"/>
</dbReference>
<dbReference type="PANTHER" id="PTHR10361">
    <property type="entry name" value="SODIUM-BILE ACID COTRANSPORTER"/>
    <property type="match status" value="1"/>
</dbReference>
<sequence length="358" mass="39390">MRANCSSSSACPANSSVEELPEGVKAYGNLELVFTVVSALMIGLLMFSLGCSVEVRKLWGHIRRPWGIAVGLLCQFGLMPLIAYLLIISFSLKPLQAIAVLIMGCCPGGTVSNIFTFWVDGDMDLSISMTTCSTVAALGMMPLCLYLYTLSWNLEQNLTIPYQNIGITLVCLIIPVALGIYVNYRWPKQSKIILKQIIIGAFLVVSAHGLHLLLYIREDFCIVLIAGAYNFCLGRCRTISLETGTQNVQMCLTMLQLSFTAEQLAQIFNFTLAYGLFQMLDGFLMVAAYKMYKRRLKNKHGNEKPGCQEARHRKKSTSSKETTAFLEMNEEATLSPGPSGPMDLHGAPTPTGDISHAK</sequence>
<protein>
    <submittedName>
        <fullName evidence="9">Solute carrier family 10 member 6</fullName>
    </submittedName>
</protein>
<keyword evidence="4" id="KW-0813">Transport</keyword>
<evidence type="ECO:0000256" key="7">
    <source>
        <dbReference type="SAM" id="MobiDB-lite"/>
    </source>
</evidence>
<feature type="transmembrane region" description="Helical" evidence="8">
    <location>
        <begin position="125"/>
        <end position="148"/>
    </location>
</feature>
<feature type="region of interest" description="Disordered" evidence="7">
    <location>
        <begin position="300"/>
        <end position="358"/>
    </location>
</feature>
<comment type="subcellular location">
    <subcellularLocation>
        <location evidence="1">Membrane</location>
        <topology evidence="1">Multi-pass membrane protein</topology>
    </subcellularLocation>
</comment>
<feature type="transmembrane region" description="Helical" evidence="8">
    <location>
        <begin position="267"/>
        <end position="289"/>
    </location>
</feature>
<gene>
    <name evidence="9" type="primary">SLC10A6</name>
</gene>
<dbReference type="EMBL" id="LWLT01000006">
    <property type="status" value="NOT_ANNOTATED_CDS"/>
    <property type="molecule type" value="Genomic_DNA"/>
</dbReference>
<dbReference type="Ensembl" id="ENSCHIT00000020155.1">
    <property type="protein sequence ID" value="ENSCHIP00000012367.1"/>
    <property type="gene ID" value="ENSCHIG00000014126.1"/>
</dbReference>
<dbReference type="Proteomes" id="UP000291000">
    <property type="component" value="Chromosome 6"/>
</dbReference>
<dbReference type="Pfam" id="PF01758">
    <property type="entry name" value="SBF"/>
    <property type="match status" value="1"/>
</dbReference>
<dbReference type="GO" id="GO:0008508">
    <property type="term" value="F:bile acid:sodium symporter activity"/>
    <property type="evidence" value="ECO:0007669"/>
    <property type="project" value="TreeGrafter"/>
</dbReference>
<evidence type="ECO:0000256" key="5">
    <source>
        <dbReference type="ARBA" id="ARBA00022989"/>
    </source>
</evidence>
<feature type="transmembrane region" description="Helical" evidence="8">
    <location>
        <begin position="160"/>
        <end position="184"/>
    </location>
</feature>
<proteinExistence type="inferred from homology"/>
<evidence type="ECO:0000256" key="1">
    <source>
        <dbReference type="ARBA" id="ARBA00004141"/>
    </source>
</evidence>
<dbReference type="AlphaFoldDB" id="A0A452EKG5"/>
<feature type="transmembrane region" description="Helical" evidence="8">
    <location>
        <begin position="98"/>
        <end position="118"/>
    </location>
</feature>
<dbReference type="GeneTree" id="ENSGT00950000182808"/>
<keyword evidence="6 8" id="KW-0472">Membrane</keyword>
<organism evidence="9 10">
    <name type="scientific">Capra hircus</name>
    <name type="common">Goat</name>
    <dbReference type="NCBI Taxonomy" id="9925"/>
    <lineage>
        <taxon>Eukaryota</taxon>
        <taxon>Metazoa</taxon>
        <taxon>Chordata</taxon>
        <taxon>Craniata</taxon>
        <taxon>Vertebrata</taxon>
        <taxon>Euteleostomi</taxon>
        <taxon>Mammalia</taxon>
        <taxon>Eutheria</taxon>
        <taxon>Laurasiatheria</taxon>
        <taxon>Artiodactyla</taxon>
        <taxon>Ruminantia</taxon>
        <taxon>Pecora</taxon>
        <taxon>Bovidae</taxon>
        <taxon>Caprinae</taxon>
        <taxon>Capra</taxon>
    </lineage>
</organism>
<accession>A0A452EKG5</accession>
<dbReference type="PANTHER" id="PTHR10361:SF55">
    <property type="entry name" value="SODIUM-DEPENDENT ORGANIC ANION TRANSPORTER"/>
    <property type="match status" value="1"/>
</dbReference>
<reference evidence="9" key="3">
    <citation type="submission" date="2025-09" db="UniProtKB">
        <authorList>
            <consortium name="Ensembl"/>
        </authorList>
    </citation>
    <scope>IDENTIFICATION</scope>
</reference>
<dbReference type="InterPro" id="IPR002657">
    <property type="entry name" value="BilAc:Na_symport/Acr3"/>
</dbReference>
<evidence type="ECO:0000256" key="3">
    <source>
        <dbReference type="ARBA" id="ARBA00022692"/>
    </source>
</evidence>
<evidence type="ECO:0000256" key="8">
    <source>
        <dbReference type="SAM" id="Phobius"/>
    </source>
</evidence>
<dbReference type="InterPro" id="IPR038770">
    <property type="entry name" value="Na+/solute_symporter_sf"/>
</dbReference>
<name>A0A452EKG5_CAPHI</name>
<reference evidence="9 10" key="1">
    <citation type="submission" date="2016-04" db="EMBL/GenBank/DDBJ databases">
        <title>Polished mammalian reference genomes with single-molecule sequencing and chromosome conformation capture applied to the Capra hircus genome.</title>
        <authorList>
            <person name="Bickhart D.M."/>
            <person name="Koren S."/>
            <person name="Rosen B."/>
            <person name="Hastie A."/>
            <person name="Liachko I."/>
            <person name="Sullivan S.T."/>
            <person name="Burton J."/>
            <person name="Sayre B.L."/>
            <person name="Huson H.J."/>
            <person name="Lee J."/>
            <person name="Lam E."/>
            <person name="Kelley C.M."/>
            <person name="Hutchison J.L."/>
            <person name="Zhou Y."/>
            <person name="Sun J."/>
            <person name="Crisa A."/>
            <person name="Schwartz J.C."/>
            <person name="Hammond J.A."/>
            <person name="Schroeder S.G."/>
            <person name="Liu G.E."/>
            <person name="Dunham M."/>
            <person name="Shendure J."/>
            <person name="Sonstegard T.S."/>
            <person name="Phillippy A.M."/>
            <person name="Van Tassell C.P."/>
            <person name="Smith T.P."/>
        </authorList>
    </citation>
    <scope>NUCLEOTIDE SEQUENCE [LARGE SCALE GENOMIC DNA]</scope>
</reference>
<evidence type="ECO:0000256" key="2">
    <source>
        <dbReference type="ARBA" id="ARBA00006528"/>
    </source>
</evidence>
<dbReference type="Gene3D" id="1.20.1530.20">
    <property type="match status" value="1"/>
</dbReference>
<feature type="transmembrane region" description="Helical" evidence="8">
    <location>
        <begin position="196"/>
        <end position="216"/>
    </location>
</feature>